<keyword evidence="2" id="KW-1185">Reference proteome</keyword>
<dbReference type="AlphaFoldDB" id="A0A5C8NZN9"/>
<evidence type="ECO:0000313" key="1">
    <source>
        <dbReference type="EMBL" id="TXL66522.1"/>
    </source>
</evidence>
<sequence>MHIEYDVYKDLAQERMERLKKEVRDYQATSKKRTRSFFRRKKQHIFPSLSKIRMKRNLKINQ</sequence>
<evidence type="ECO:0000313" key="2">
    <source>
        <dbReference type="Proteomes" id="UP000321574"/>
    </source>
</evidence>
<reference evidence="1 2" key="1">
    <citation type="submission" date="2019-06" db="EMBL/GenBank/DDBJ databases">
        <title>Cerasibacillus sp. nov., isolated from maize field.</title>
        <authorList>
            <person name="Lin S.-Y."/>
            <person name="Tsai C.-F."/>
            <person name="Young C.-C."/>
        </authorList>
    </citation>
    <scope>NUCLEOTIDE SEQUENCE [LARGE SCALE GENOMIC DNA]</scope>
    <source>
        <strain evidence="1 2">CC-CFT480</strain>
    </source>
</reference>
<dbReference type="Proteomes" id="UP000321574">
    <property type="component" value="Unassembled WGS sequence"/>
</dbReference>
<accession>A0A5C8NZN9</accession>
<name>A0A5C8NZN9_9BACI</name>
<dbReference type="EMBL" id="VDUW01000002">
    <property type="protein sequence ID" value="TXL66522.1"/>
    <property type="molecule type" value="Genomic_DNA"/>
</dbReference>
<gene>
    <name evidence="1" type="ORF">FHP05_03815</name>
</gene>
<organism evidence="1 2">
    <name type="scientific">Cerasibacillus terrae</name>
    <dbReference type="NCBI Taxonomy" id="2498845"/>
    <lineage>
        <taxon>Bacteria</taxon>
        <taxon>Bacillati</taxon>
        <taxon>Bacillota</taxon>
        <taxon>Bacilli</taxon>
        <taxon>Bacillales</taxon>
        <taxon>Bacillaceae</taxon>
        <taxon>Cerasibacillus</taxon>
    </lineage>
</organism>
<proteinExistence type="predicted"/>
<comment type="caution">
    <text evidence="1">The sequence shown here is derived from an EMBL/GenBank/DDBJ whole genome shotgun (WGS) entry which is preliminary data.</text>
</comment>
<protein>
    <submittedName>
        <fullName evidence="1">Uncharacterized protein</fullName>
    </submittedName>
</protein>
<dbReference type="RefSeq" id="WP_147665922.1">
    <property type="nucleotide sequence ID" value="NZ_VDUW01000002.1"/>
</dbReference>